<dbReference type="InterPro" id="IPR001589">
    <property type="entry name" value="Actinin_actin-bd_CS"/>
</dbReference>
<dbReference type="Gene3D" id="2.60.40.10">
    <property type="entry name" value="Immunoglobulins"/>
    <property type="match status" value="2"/>
</dbReference>
<evidence type="ECO:0000256" key="1">
    <source>
        <dbReference type="ARBA" id="ARBA00009238"/>
    </source>
</evidence>
<evidence type="ECO:0000256" key="2">
    <source>
        <dbReference type="ARBA" id="ARBA00022737"/>
    </source>
</evidence>
<evidence type="ECO:0000256" key="4">
    <source>
        <dbReference type="PROSITE-ProRule" id="PRU00087"/>
    </source>
</evidence>
<dbReference type="GO" id="GO:0051015">
    <property type="term" value="F:actin filament binding"/>
    <property type="evidence" value="ECO:0007669"/>
    <property type="project" value="InterPro"/>
</dbReference>
<dbReference type="PROSITE" id="PS50194">
    <property type="entry name" value="FILAMIN_REPEAT"/>
    <property type="match status" value="2"/>
</dbReference>
<feature type="domain" description="Calponin-homology (CH)" evidence="5">
    <location>
        <begin position="189"/>
        <end position="293"/>
    </location>
</feature>
<feature type="domain" description="Calponin-homology (CH)" evidence="5">
    <location>
        <begin position="76"/>
        <end position="182"/>
    </location>
</feature>
<evidence type="ECO:0000313" key="7">
    <source>
        <dbReference type="Proteomes" id="UP001208570"/>
    </source>
</evidence>
<keyword evidence="7" id="KW-1185">Reference proteome</keyword>
<name>A0AAD9J6X7_9ANNE</name>
<dbReference type="AlphaFoldDB" id="A0AAD9J6X7"/>
<dbReference type="InterPro" id="IPR036872">
    <property type="entry name" value="CH_dom_sf"/>
</dbReference>
<dbReference type="SUPFAM" id="SSF47576">
    <property type="entry name" value="Calponin-homology domain, CH-domain"/>
    <property type="match status" value="2"/>
</dbReference>
<sequence>MIALLVFGQRCSSSTRLKRGPGVEAVIGHFCFAVSDSFMVRATSAKDDGSIHPTSSAMQDEVDAPDPEVEVESWVRIQQHTFTNWVNDKLQIYSMEIDNLRTDFRDGIKLCRLIEVLRGKKIGRVTVKKKLNYYEARGNMQLAFDALTQDRVRLVNIGAEDIRSGNIKLILGLIWTLIRRYQIGSQSKLPPKAMMLSWCNAILHPHVSVKNFSTDWNDGVALHGLIDYCKPGICPRWHQMSVSDRLNNCQHGMQLAMDLFDIPNVIRPEDLAGPNLDELSGMTYFSYFMAEGSPGFRATLNWVRTQISPTPVDNFDKDWNSGFILSTLIHSLGGRIPDWPTLETDWELANQKEVADSNESQTLSPSYPIAIDTAKDQLHVEPVLSSKDLINPEVDHIGVMAHAAWHEASTRGQIVIIEEEPEQEHHVTLVDLSEPDPPAESAVNVNLKSDWRIDQKMTFDVVTSLPGKVSAFAEAPSGAKLILEESRVEQNLYHVEFLPGEKGEWKVLVNYNNTLCEGSPYHVNVYDPSAAKIIREYGLASADVEYMFHVEILATGLNDISIYIVHEGAIIGNDVTQDGIGRYRVAFTPTEKGTYTIAVYCGGAEIPDDSTESKSSKASPGSKAGDFVRITCIYIFLSNHRTTLWLSYKAQTVFRSYRKCRCSSCSLYGTVFNI</sequence>
<keyword evidence="2" id="KW-0677">Repeat</keyword>
<gene>
    <name evidence="6" type="ORF">LSH36_576g03086</name>
</gene>
<dbReference type="InterPro" id="IPR001298">
    <property type="entry name" value="Filamin/ABP280_rpt"/>
</dbReference>
<dbReference type="PANTHER" id="PTHR38537">
    <property type="entry name" value="JITTERBUG, ISOFORM N"/>
    <property type="match status" value="1"/>
</dbReference>
<organism evidence="6 7">
    <name type="scientific">Paralvinella palmiformis</name>
    <dbReference type="NCBI Taxonomy" id="53620"/>
    <lineage>
        <taxon>Eukaryota</taxon>
        <taxon>Metazoa</taxon>
        <taxon>Spiralia</taxon>
        <taxon>Lophotrochozoa</taxon>
        <taxon>Annelida</taxon>
        <taxon>Polychaeta</taxon>
        <taxon>Sedentaria</taxon>
        <taxon>Canalipalpata</taxon>
        <taxon>Terebellida</taxon>
        <taxon>Terebelliformia</taxon>
        <taxon>Alvinellidae</taxon>
        <taxon>Paralvinella</taxon>
    </lineage>
</organism>
<dbReference type="PANTHER" id="PTHR38537:SF16">
    <property type="entry name" value="CALPONIN-HOMOLOGY (CH) DOMAIN-CONTAINING PROTEIN"/>
    <property type="match status" value="1"/>
</dbReference>
<dbReference type="Gene3D" id="1.10.418.10">
    <property type="entry name" value="Calponin-like domain"/>
    <property type="match status" value="3"/>
</dbReference>
<dbReference type="PROSITE" id="PS00019">
    <property type="entry name" value="ACTININ_1"/>
    <property type="match status" value="1"/>
</dbReference>
<evidence type="ECO:0000256" key="3">
    <source>
        <dbReference type="ARBA" id="ARBA00023203"/>
    </source>
</evidence>
<feature type="repeat" description="Filamin" evidence="4">
    <location>
        <begin position="432"/>
        <end position="525"/>
    </location>
</feature>
<dbReference type="SMART" id="SM00557">
    <property type="entry name" value="IG_FLMN"/>
    <property type="match status" value="2"/>
</dbReference>
<comment type="caution">
    <text evidence="6">The sequence shown here is derived from an EMBL/GenBank/DDBJ whole genome shotgun (WGS) entry which is preliminary data.</text>
</comment>
<keyword evidence="3" id="KW-0009">Actin-binding</keyword>
<dbReference type="PROSITE" id="PS50021">
    <property type="entry name" value="CH"/>
    <property type="match status" value="2"/>
</dbReference>
<evidence type="ECO:0000313" key="6">
    <source>
        <dbReference type="EMBL" id="KAK2146970.1"/>
    </source>
</evidence>
<accession>A0AAD9J6X7</accession>
<proteinExistence type="inferred from homology"/>
<protein>
    <recommendedName>
        <fullName evidence="5">Calponin-homology (CH) domain-containing protein</fullName>
    </recommendedName>
</protein>
<dbReference type="InterPro" id="IPR001715">
    <property type="entry name" value="CH_dom"/>
</dbReference>
<reference evidence="6" key="1">
    <citation type="journal article" date="2023" name="Mol. Biol. Evol.">
        <title>Third-Generation Sequencing Reveals the Adaptive Role of the Epigenome in Three Deep-Sea Polychaetes.</title>
        <authorList>
            <person name="Perez M."/>
            <person name="Aroh O."/>
            <person name="Sun Y."/>
            <person name="Lan Y."/>
            <person name="Juniper S.K."/>
            <person name="Young C.R."/>
            <person name="Angers B."/>
            <person name="Qian P.Y."/>
        </authorList>
    </citation>
    <scope>NUCLEOTIDE SEQUENCE</scope>
    <source>
        <strain evidence="6">P08H-3</strain>
    </source>
</reference>
<dbReference type="InterPro" id="IPR017868">
    <property type="entry name" value="Filamin/ABP280_repeat-like"/>
</dbReference>
<dbReference type="SUPFAM" id="SSF81296">
    <property type="entry name" value="E set domains"/>
    <property type="match status" value="2"/>
</dbReference>
<feature type="repeat" description="Filamin" evidence="4">
    <location>
        <begin position="548"/>
        <end position="615"/>
    </location>
</feature>
<dbReference type="InterPro" id="IPR013783">
    <property type="entry name" value="Ig-like_fold"/>
</dbReference>
<dbReference type="Pfam" id="PF00307">
    <property type="entry name" value="CH"/>
    <property type="match status" value="3"/>
</dbReference>
<dbReference type="InterPro" id="IPR014756">
    <property type="entry name" value="Ig_E-set"/>
</dbReference>
<evidence type="ECO:0000259" key="5">
    <source>
        <dbReference type="PROSITE" id="PS50021"/>
    </source>
</evidence>
<dbReference type="InterPro" id="IPR044801">
    <property type="entry name" value="Filamin"/>
</dbReference>
<dbReference type="EMBL" id="JAODUP010000576">
    <property type="protein sequence ID" value="KAK2146970.1"/>
    <property type="molecule type" value="Genomic_DNA"/>
</dbReference>
<comment type="similarity">
    <text evidence="1">Belongs to the filamin family.</text>
</comment>
<dbReference type="GO" id="GO:0030036">
    <property type="term" value="P:actin cytoskeleton organization"/>
    <property type="evidence" value="ECO:0007669"/>
    <property type="project" value="InterPro"/>
</dbReference>
<dbReference type="Proteomes" id="UP001208570">
    <property type="component" value="Unassembled WGS sequence"/>
</dbReference>
<dbReference type="Pfam" id="PF00630">
    <property type="entry name" value="Filamin"/>
    <property type="match status" value="1"/>
</dbReference>
<dbReference type="SMART" id="SM00033">
    <property type="entry name" value="CH"/>
    <property type="match status" value="3"/>
</dbReference>